<dbReference type="InterPro" id="IPR011650">
    <property type="entry name" value="Peptidase_M20_dimer"/>
</dbReference>
<evidence type="ECO:0000259" key="2">
    <source>
        <dbReference type="Pfam" id="PF07687"/>
    </source>
</evidence>
<name>A0A5A9GNM4_AZOLI</name>
<feature type="domain" description="Peptidase M20 dimerisation" evidence="2">
    <location>
        <begin position="195"/>
        <end position="287"/>
    </location>
</feature>
<dbReference type="FunFam" id="3.30.70.360:FF:000004">
    <property type="entry name" value="Peptidase M20 domain-containing protein 2"/>
    <property type="match status" value="1"/>
</dbReference>
<dbReference type="PIRSF" id="PIRSF037227">
    <property type="entry name" value="Aminobenzoyl-glu_utiliz_pB"/>
    <property type="match status" value="1"/>
</dbReference>
<dbReference type="InterPro" id="IPR052030">
    <property type="entry name" value="Peptidase_M20/M20A_hydrolases"/>
</dbReference>
<keyword evidence="1 3" id="KW-0378">Hydrolase</keyword>
<dbReference type="InterPro" id="IPR002933">
    <property type="entry name" value="Peptidase_M20"/>
</dbReference>
<dbReference type="EMBL" id="VTTN01000007">
    <property type="protein sequence ID" value="KAA0594889.1"/>
    <property type="molecule type" value="Genomic_DNA"/>
</dbReference>
<dbReference type="Gene3D" id="3.40.630.10">
    <property type="entry name" value="Zn peptidases"/>
    <property type="match status" value="2"/>
</dbReference>
<dbReference type="SUPFAM" id="SSF55031">
    <property type="entry name" value="Bacterial exopeptidase dimerisation domain"/>
    <property type="match status" value="1"/>
</dbReference>
<keyword evidence="4" id="KW-1185">Reference proteome</keyword>
<dbReference type="PANTHER" id="PTHR30575">
    <property type="entry name" value="PEPTIDASE M20"/>
    <property type="match status" value="1"/>
</dbReference>
<evidence type="ECO:0000256" key="1">
    <source>
        <dbReference type="ARBA" id="ARBA00022801"/>
    </source>
</evidence>
<dbReference type="GO" id="GO:0046657">
    <property type="term" value="P:folic acid catabolic process"/>
    <property type="evidence" value="ECO:0007669"/>
    <property type="project" value="TreeGrafter"/>
</dbReference>
<evidence type="ECO:0000313" key="3">
    <source>
        <dbReference type="EMBL" id="KAA0594889.1"/>
    </source>
</evidence>
<dbReference type="GO" id="GO:0016805">
    <property type="term" value="F:dipeptidase activity"/>
    <property type="evidence" value="ECO:0007669"/>
    <property type="project" value="TreeGrafter"/>
</dbReference>
<dbReference type="GO" id="GO:0071713">
    <property type="term" value="F:para-aminobenzoyl-glutamate hydrolase activity"/>
    <property type="evidence" value="ECO:0007669"/>
    <property type="project" value="TreeGrafter"/>
</dbReference>
<dbReference type="InterPro" id="IPR017439">
    <property type="entry name" value="Amidohydrolase"/>
</dbReference>
<dbReference type="AlphaFoldDB" id="A0A5A9GNM4"/>
<dbReference type="SUPFAM" id="SSF53187">
    <property type="entry name" value="Zn-dependent exopeptidases"/>
    <property type="match status" value="1"/>
</dbReference>
<protein>
    <submittedName>
        <fullName evidence="3">Amidohydrolase</fullName>
    </submittedName>
</protein>
<evidence type="ECO:0000313" key="4">
    <source>
        <dbReference type="Proteomes" id="UP000324927"/>
    </source>
</evidence>
<proteinExistence type="predicted"/>
<dbReference type="PANTHER" id="PTHR30575:SF0">
    <property type="entry name" value="XAA-ARG DIPEPTIDASE"/>
    <property type="match status" value="1"/>
</dbReference>
<gene>
    <name evidence="3" type="ORF">FZ942_18975</name>
</gene>
<dbReference type="Gene3D" id="3.30.70.360">
    <property type="match status" value="1"/>
</dbReference>
<dbReference type="NCBIfam" id="TIGR01891">
    <property type="entry name" value="amidohydrolases"/>
    <property type="match status" value="1"/>
</dbReference>
<accession>A0A5A9GNM4</accession>
<dbReference type="GO" id="GO:0005737">
    <property type="term" value="C:cytoplasm"/>
    <property type="evidence" value="ECO:0007669"/>
    <property type="project" value="TreeGrafter"/>
</dbReference>
<organism evidence="3 4">
    <name type="scientific">Azospirillum lipoferum</name>
    <dbReference type="NCBI Taxonomy" id="193"/>
    <lineage>
        <taxon>Bacteria</taxon>
        <taxon>Pseudomonadati</taxon>
        <taxon>Pseudomonadota</taxon>
        <taxon>Alphaproteobacteria</taxon>
        <taxon>Rhodospirillales</taxon>
        <taxon>Azospirillaceae</taxon>
        <taxon>Azospirillum</taxon>
    </lineage>
</organism>
<dbReference type="InterPro" id="IPR017145">
    <property type="entry name" value="Aminobenzoyl-glu_utiliz_pB"/>
</dbReference>
<dbReference type="InterPro" id="IPR036264">
    <property type="entry name" value="Bact_exopeptidase_dim_dom"/>
</dbReference>
<comment type="caution">
    <text evidence="3">The sequence shown here is derived from an EMBL/GenBank/DDBJ whole genome shotgun (WGS) entry which is preliminary data.</text>
</comment>
<dbReference type="Proteomes" id="UP000324927">
    <property type="component" value="Unassembled WGS sequence"/>
</dbReference>
<dbReference type="Pfam" id="PF01546">
    <property type="entry name" value="Peptidase_M20"/>
    <property type="match status" value="1"/>
</dbReference>
<dbReference type="RefSeq" id="WP_149232646.1">
    <property type="nucleotide sequence ID" value="NZ_JALJXJ010000010.1"/>
</dbReference>
<reference evidence="3 4" key="1">
    <citation type="submission" date="2019-08" db="EMBL/GenBank/DDBJ databases">
        <authorList>
            <person name="Grouzdev D."/>
            <person name="Tikhonova E."/>
            <person name="Kravchenko I."/>
        </authorList>
    </citation>
    <scope>NUCLEOTIDE SEQUENCE [LARGE SCALE GENOMIC DNA]</scope>
    <source>
        <strain evidence="3 4">59b</strain>
    </source>
</reference>
<sequence>MNSSLSNTTSLRTAILEAVDSKAPAFHDLSDRIWGYAELGYCEFKSMEAQIEALAAEGFRITRNVGGVPTAFMAEAGSDGPVVALLGEFDALAGLSQVAGATAPQAEVAEAPGHGCGHNLLGSGAALGAAALAAALTREGLPGRVRYYGCPAEEGGGGKAFMARGGAFDDVDLALTWHPAAYTGMNFADTLAFLQASVRFTGRAAHAGLSPHLGRSALDAVELMNVGVNYMREHMIPEARVHYAYRDAGGCAANVVQANAEIAYVVRAPDLDQLWQLFERVKKIAEGAALMTETTVEVRVESGMSNVLLNRTLGDALYRRMQDVGGVRFDEDDFRTAQAFMETLSAEDLRHVRTKGFGSGAGPERSLHDGVAPFDGTRTRNFGSTDVGDVSWVVPTAQFWGATCAMGTPFHSWQLVAQGKLPGAHKGMTNAASILALTALDALADPDLIAKAKEEFHTLTGGRPYQCPVPADVQPPLQAPLQATAA</sequence>
<dbReference type="OrthoDB" id="9781032at2"/>
<dbReference type="Pfam" id="PF07687">
    <property type="entry name" value="M20_dimer"/>
    <property type="match status" value="1"/>
</dbReference>